<dbReference type="AlphaFoldDB" id="A0A6L3GN35"/>
<feature type="non-terminal residue" evidence="1">
    <location>
        <position position="1"/>
    </location>
</feature>
<name>A0A6L3GN35_BACFG</name>
<evidence type="ECO:0000313" key="1">
    <source>
        <dbReference type="EMBL" id="KAA4745476.1"/>
    </source>
</evidence>
<sequence>ISPANASLQQPNTETVGKSDYLKLAMLSLRYRVPHTFLEKNCHFIKYANIAFQASNLFMITPYKESDPETGSLAGAMQPVLTINLSLTF</sequence>
<gene>
    <name evidence="1" type="ORF">F3B44_24830</name>
</gene>
<comment type="caution">
    <text evidence="1">The sequence shown here is derived from an EMBL/GenBank/DDBJ whole genome shotgun (WGS) entry which is preliminary data.</text>
</comment>
<dbReference type="EMBL" id="VWEQ01000105">
    <property type="protein sequence ID" value="KAA4745476.1"/>
    <property type="molecule type" value="Genomic_DNA"/>
</dbReference>
<dbReference type="Proteomes" id="UP000479773">
    <property type="component" value="Unassembled WGS sequence"/>
</dbReference>
<evidence type="ECO:0000313" key="2">
    <source>
        <dbReference type="Proteomes" id="UP000479773"/>
    </source>
</evidence>
<reference evidence="1 2" key="1">
    <citation type="journal article" date="2019" name="Nat. Med.">
        <title>A library of human gut bacterial isolates paired with longitudinal multiomics data enables mechanistic microbiome research.</title>
        <authorList>
            <person name="Poyet M."/>
            <person name="Groussin M."/>
            <person name="Gibbons S.M."/>
            <person name="Avila-Pacheco J."/>
            <person name="Jiang X."/>
            <person name="Kearney S.M."/>
            <person name="Perrotta A.R."/>
            <person name="Berdy B."/>
            <person name="Zhao S."/>
            <person name="Lieberman T.D."/>
            <person name="Swanson P.K."/>
            <person name="Smith M."/>
            <person name="Roesemann S."/>
            <person name="Alexander J.E."/>
            <person name="Rich S.A."/>
            <person name="Livny J."/>
            <person name="Vlamakis H."/>
            <person name="Clish C."/>
            <person name="Bullock K."/>
            <person name="Deik A."/>
            <person name="Scott J."/>
            <person name="Pierce K.A."/>
            <person name="Xavier R.J."/>
            <person name="Alm E.J."/>
        </authorList>
    </citation>
    <scope>NUCLEOTIDE SEQUENCE [LARGE SCALE GENOMIC DNA]</scope>
    <source>
        <strain evidence="1 2">BIOML-A106</strain>
    </source>
</reference>
<proteinExistence type="predicted"/>
<protein>
    <submittedName>
        <fullName evidence="1">Uncharacterized protein</fullName>
    </submittedName>
</protein>
<accession>A0A6L3GN35</accession>
<organism evidence="1 2">
    <name type="scientific">Bacteroides fragilis</name>
    <dbReference type="NCBI Taxonomy" id="817"/>
    <lineage>
        <taxon>Bacteria</taxon>
        <taxon>Pseudomonadati</taxon>
        <taxon>Bacteroidota</taxon>
        <taxon>Bacteroidia</taxon>
        <taxon>Bacteroidales</taxon>
        <taxon>Bacteroidaceae</taxon>
        <taxon>Bacteroides</taxon>
    </lineage>
</organism>